<sequence length="448" mass="49286">MRGIIEDMFEIATTQKMRPDPAAFWVELVGDIDGAGLDEQELVDQLEAMERLTCAAAAAKARLTADLHSRRLVREARAGVPAQRRGRAVAHEVALARHESPHEGRQHTALALALVHDLPETLAALGRGEINEYRAQILARESPDLCRADRGLLDATLGPRLAGMGNREVMVSARRLAYQLDTAAAEHRAARARTRRRVTARGLPDSMARISAEVLAEDAVVAMDCLREYADLRRAIGDDRTRDQIIADELVARLCRPALAGTRGVEVQLVMNADMLLDDDTTPAHLVGHGPIPAGIARKLLADADGKVLIRRLYAHPDDNSLVAMDSKGILFPRALRRLLFARDGETCRTPWCDAPARHGDHVTPRHRGGRSTLDGGQGLCEACNYAKEAPGWRHHTQSQWPQRHTVQITTPTGHTHQSQAPPLPVRPNTRVLTCEIYRPMPQLDLAS</sequence>
<evidence type="ECO:0000256" key="1">
    <source>
        <dbReference type="ARBA" id="ARBA00023450"/>
    </source>
</evidence>
<dbReference type="AlphaFoldDB" id="A0A1G9ZPQ6"/>
<keyword evidence="3" id="KW-0255">Endonuclease</keyword>
<dbReference type="Gene3D" id="1.10.30.50">
    <property type="match status" value="1"/>
</dbReference>
<dbReference type="GO" id="GO:0004519">
    <property type="term" value="F:endonuclease activity"/>
    <property type="evidence" value="ECO:0007669"/>
    <property type="project" value="UniProtKB-KW"/>
</dbReference>
<dbReference type="InterPro" id="IPR003870">
    <property type="entry name" value="DUF222"/>
</dbReference>
<proteinExistence type="inferred from homology"/>
<dbReference type="InterPro" id="IPR003615">
    <property type="entry name" value="HNH_nuc"/>
</dbReference>
<protein>
    <submittedName>
        <fullName evidence="3">HNH endonuclease</fullName>
    </submittedName>
</protein>
<dbReference type="Pfam" id="PF02720">
    <property type="entry name" value="DUF222"/>
    <property type="match status" value="1"/>
</dbReference>
<dbReference type="CDD" id="cd00085">
    <property type="entry name" value="HNHc"/>
    <property type="match status" value="1"/>
</dbReference>
<comment type="similarity">
    <text evidence="1">Belongs to the Rv1128c/1148c/1588c/1702c/1945/3466 family.</text>
</comment>
<dbReference type="Proteomes" id="UP000199004">
    <property type="component" value="Unassembled WGS sequence"/>
</dbReference>
<keyword evidence="3" id="KW-0378">Hydrolase</keyword>
<evidence type="ECO:0000313" key="3">
    <source>
        <dbReference type="EMBL" id="SDN22981.1"/>
    </source>
</evidence>
<evidence type="ECO:0000313" key="4">
    <source>
        <dbReference type="Proteomes" id="UP000199004"/>
    </source>
</evidence>
<dbReference type="GO" id="GO:0008270">
    <property type="term" value="F:zinc ion binding"/>
    <property type="evidence" value="ECO:0007669"/>
    <property type="project" value="InterPro"/>
</dbReference>
<organism evidence="3 4">
    <name type="scientific">Nocardioides szechwanensis</name>
    <dbReference type="NCBI Taxonomy" id="1005944"/>
    <lineage>
        <taxon>Bacteria</taxon>
        <taxon>Bacillati</taxon>
        <taxon>Actinomycetota</taxon>
        <taxon>Actinomycetes</taxon>
        <taxon>Propionibacteriales</taxon>
        <taxon>Nocardioidaceae</taxon>
        <taxon>Nocardioides</taxon>
    </lineage>
</organism>
<name>A0A1G9ZPQ6_9ACTN</name>
<accession>A0A1G9ZPQ6</accession>
<feature type="domain" description="HNH nuclease" evidence="2">
    <location>
        <begin position="335"/>
        <end position="386"/>
    </location>
</feature>
<dbReference type="InterPro" id="IPR002711">
    <property type="entry name" value="HNH"/>
</dbReference>
<keyword evidence="3" id="KW-0540">Nuclease</keyword>
<dbReference type="STRING" id="1005944.SAMN05192576_1796"/>
<reference evidence="3 4" key="1">
    <citation type="submission" date="2016-10" db="EMBL/GenBank/DDBJ databases">
        <authorList>
            <person name="de Groot N.N."/>
        </authorList>
    </citation>
    <scope>NUCLEOTIDE SEQUENCE [LARGE SCALE GENOMIC DNA]</scope>
    <source>
        <strain evidence="3 4">CGMCC 1.11147</strain>
    </source>
</reference>
<keyword evidence="4" id="KW-1185">Reference proteome</keyword>
<evidence type="ECO:0000259" key="2">
    <source>
        <dbReference type="SMART" id="SM00507"/>
    </source>
</evidence>
<dbReference type="SMART" id="SM00507">
    <property type="entry name" value="HNHc"/>
    <property type="match status" value="1"/>
</dbReference>
<dbReference type="GO" id="GO:0003676">
    <property type="term" value="F:nucleic acid binding"/>
    <property type="evidence" value="ECO:0007669"/>
    <property type="project" value="InterPro"/>
</dbReference>
<dbReference type="EMBL" id="FNIC01000002">
    <property type="protein sequence ID" value="SDN22981.1"/>
    <property type="molecule type" value="Genomic_DNA"/>
</dbReference>
<gene>
    <name evidence="3" type="ORF">SAMN05192576_1796</name>
</gene>
<dbReference type="Pfam" id="PF01844">
    <property type="entry name" value="HNH"/>
    <property type="match status" value="1"/>
</dbReference>